<dbReference type="STRING" id="295108.HT99x_00558"/>
<organism evidence="2">
    <name type="scientific">Candidatus Berkiella aquae</name>
    <dbReference type="NCBI Taxonomy" id="295108"/>
    <lineage>
        <taxon>Bacteria</taxon>
        <taxon>Pseudomonadati</taxon>
        <taxon>Pseudomonadota</taxon>
        <taxon>Gammaproteobacteria</taxon>
        <taxon>Candidatus Berkiellales</taxon>
        <taxon>Candidatus Berkiellaceae</taxon>
        <taxon>Candidatus Berkiella</taxon>
    </lineage>
</organism>
<feature type="transmembrane region" description="Helical" evidence="1">
    <location>
        <begin position="363"/>
        <end position="383"/>
    </location>
</feature>
<gene>
    <name evidence="2" type="ORF">HT99x_00558</name>
    <name evidence="3" type="ORF">HT99x_014550</name>
</gene>
<dbReference type="AlphaFoldDB" id="A0A0Q9YMX1"/>
<sequence>MSNTGTLLGLYDIKDLLAGYTRAYLNKKRLQRHQQWDLGAFEEGRILRTEDGCIFAFVTCPAITDSDDASARQSVSANLQEVFLNLIADLIAKEYQELPSNNIKIAFGINHLNSHWTGLLAEFNGLDANDYQALYQAHAAHAALPENQAQYVDESGNPKSHTIQVNNVKNFLIANCGIVLKSADHGNWQLPLQPNQMLLRHLDSIGTKTGYAQNVYAASKEFMRTHRGTKFRYERCSRQSGNTCGDWTVFNTFTRGVLNERKEATSEILRSLHENLTARNASSVLYTENPKMLKPTARTRICVTKEERKMVSHQDYLDELEAAKTTLGQIRNMLPEWEGVSRILFASTLAGICYIGLPWLMPISFLVQCGIAGVAGSAGLLCFNKLARSIFGQHNIKVKLDSSARPLKVAYEKSEGLTAWLGLSATPYLKTLTELEQEIASLLQNKEANSAKPASSTTSVEKCNTLSRYYARKIVTGHPNYFYDVDRRAVDNEKYVNEKQARRFLRAR</sequence>
<dbReference type="RefSeq" id="WP_075065203.1">
    <property type="nucleotide sequence ID" value="NZ_LKAJ02000001.1"/>
</dbReference>
<dbReference type="EMBL" id="LKAJ02000001">
    <property type="protein sequence ID" value="MCS5712656.1"/>
    <property type="molecule type" value="Genomic_DNA"/>
</dbReference>
<keyword evidence="1" id="KW-0472">Membrane</keyword>
<keyword evidence="1" id="KW-0812">Transmembrane</keyword>
<evidence type="ECO:0000313" key="2">
    <source>
        <dbReference type="EMBL" id="KRG22141.1"/>
    </source>
</evidence>
<evidence type="ECO:0000313" key="3">
    <source>
        <dbReference type="EMBL" id="MCS5712656.1"/>
    </source>
</evidence>
<evidence type="ECO:0000313" key="4">
    <source>
        <dbReference type="Proteomes" id="UP000051497"/>
    </source>
</evidence>
<keyword evidence="1" id="KW-1133">Transmembrane helix</keyword>
<dbReference type="OrthoDB" id="9829199at2"/>
<name>A0A0Q9YMX1_9GAMM</name>
<comment type="caution">
    <text evidence="2">The sequence shown here is derived from an EMBL/GenBank/DDBJ whole genome shotgun (WGS) entry which is preliminary data.</text>
</comment>
<dbReference type="Proteomes" id="UP000051497">
    <property type="component" value="Unassembled WGS sequence"/>
</dbReference>
<proteinExistence type="predicted"/>
<protein>
    <submittedName>
        <fullName evidence="2">Uncharacterized protein</fullName>
    </submittedName>
</protein>
<accession>A0A0Q9YMX1</accession>
<dbReference type="EMBL" id="LKAJ01000002">
    <property type="protein sequence ID" value="KRG22141.1"/>
    <property type="molecule type" value="Genomic_DNA"/>
</dbReference>
<reference evidence="2" key="1">
    <citation type="submission" date="2015-09" db="EMBL/GenBank/DDBJ databases">
        <title>Draft Genome Sequences of Two Novel Amoeba-resistant Intranuclear Bacteria, Candidatus Berkiella cookevillensis and Candidatus Berkiella aquae.</title>
        <authorList>
            <person name="Mehari Y.T."/>
            <person name="Arivett B.A."/>
            <person name="Farone A.L."/>
            <person name="Gunderson J.H."/>
            <person name="Farone M.B."/>
        </authorList>
    </citation>
    <scope>NUCLEOTIDE SEQUENCE [LARGE SCALE GENOMIC DNA]</scope>
    <source>
        <strain evidence="2">HT99</strain>
    </source>
</reference>
<reference evidence="3" key="2">
    <citation type="journal article" date="2016" name="Genome Announc.">
        <title>Draft Genome Sequences of Two Novel Amoeba-Resistant Intranuclear Bacteria, 'Candidatus Berkiella cookevillensis' and 'Candidatus Berkiella aquae'.</title>
        <authorList>
            <person name="Mehari Y.T."/>
            <person name="Arivett B.A."/>
            <person name="Farone A.L."/>
            <person name="Gunderson J.H."/>
            <person name="Farone M.B."/>
        </authorList>
    </citation>
    <scope>NUCLEOTIDE SEQUENCE</scope>
    <source>
        <strain evidence="3">HT99</strain>
    </source>
</reference>
<reference evidence="3" key="3">
    <citation type="submission" date="2021-06" db="EMBL/GenBank/DDBJ databases">
        <title>Genomic Description and Analysis of Intracellular Bacteria, Candidatus Berkiella cookevillensis and Candidatus Berkiella aquae.</title>
        <authorList>
            <person name="Kidane D.T."/>
            <person name="Mehari Y.T."/>
            <person name="Rice F.C."/>
            <person name="Arivett B.A."/>
            <person name="Farone A.L."/>
            <person name="Berk S.G."/>
            <person name="Farone M.B."/>
        </authorList>
    </citation>
    <scope>NUCLEOTIDE SEQUENCE</scope>
    <source>
        <strain evidence="3">HT99</strain>
    </source>
</reference>
<keyword evidence="4" id="KW-1185">Reference proteome</keyword>
<evidence type="ECO:0000256" key="1">
    <source>
        <dbReference type="SAM" id="Phobius"/>
    </source>
</evidence>